<keyword evidence="12" id="KW-0695">RNA-directed DNA polymerase</keyword>
<evidence type="ECO:0000256" key="7">
    <source>
        <dbReference type="ARBA" id="ARBA00022759"/>
    </source>
</evidence>
<reference evidence="18 19" key="1">
    <citation type="journal article" date="2018" name="J. Allergy Clin. Immunol.">
        <title>High-quality assembly of Dermatophagoides pteronyssinus genome and transcriptome reveals a wide range of novel allergens.</title>
        <authorList>
            <person name="Liu X.Y."/>
            <person name="Yang K.Y."/>
            <person name="Wang M.Q."/>
            <person name="Kwok J.S."/>
            <person name="Zeng X."/>
            <person name="Yang Z."/>
            <person name="Xiao X.J."/>
            <person name="Lau C.P."/>
            <person name="Li Y."/>
            <person name="Huang Z.M."/>
            <person name="Ba J.G."/>
            <person name="Yim A.K."/>
            <person name="Ouyang C.Y."/>
            <person name="Ngai S.M."/>
            <person name="Chan T.F."/>
            <person name="Leung E.L."/>
            <person name="Liu L."/>
            <person name="Liu Z.G."/>
            <person name="Tsui S.K."/>
        </authorList>
    </citation>
    <scope>NUCLEOTIDE SEQUENCE [LARGE SCALE GENOMIC DNA]</scope>
    <source>
        <strain evidence="18">Derp</strain>
    </source>
</reference>
<keyword evidence="19" id="KW-1185">Reference proteome</keyword>
<evidence type="ECO:0000256" key="13">
    <source>
        <dbReference type="ARBA" id="ARBA00022932"/>
    </source>
</evidence>
<evidence type="ECO:0000256" key="4">
    <source>
        <dbReference type="ARBA" id="ARBA00022722"/>
    </source>
</evidence>
<keyword evidence="11" id="KW-0229">DNA integration</keyword>
<name>A0ABQ8J8L3_DERPT</name>
<dbReference type="PANTHER" id="PTHR42648">
    <property type="entry name" value="TRANSPOSASE, PUTATIVE-RELATED"/>
    <property type="match status" value="1"/>
</dbReference>
<evidence type="ECO:0000259" key="17">
    <source>
        <dbReference type="Pfam" id="PF22936"/>
    </source>
</evidence>
<dbReference type="Gene3D" id="3.30.420.10">
    <property type="entry name" value="Ribonuclease H-like superfamily/Ribonuclease H"/>
    <property type="match status" value="1"/>
</dbReference>
<keyword evidence="5" id="KW-0479">Metal-binding</keyword>
<keyword evidence="6" id="KW-0547">Nucleotide-binding</keyword>
<dbReference type="InterPro" id="IPR054722">
    <property type="entry name" value="PolX-like_BBD"/>
</dbReference>
<evidence type="ECO:0000256" key="15">
    <source>
        <dbReference type="ARBA" id="ARBA00023172"/>
    </source>
</evidence>
<evidence type="ECO:0000256" key="8">
    <source>
        <dbReference type="ARBA" id="ARBA00022801"/>
    </source>
</evidence>
<sequence>MSLFASITPIPKLLNNWNIWFRSVKLTMTSLNLWKFCIYSEEIVVDIASLNRAMAIILGSLTEVDANLVMSCETPYTMLNALKIKYEGSKSSNIMSLKGDFHTLSYDDDLSFFGRIREINAKLMSLGSVLMKWICASGDVVVTDRFYADSGASSHIVNNRNWLVNFRDCDETFDTADGQIKVLGYGDLNCECFTGTFWHNVTIRNVAYAKQKYNLISVGQIERTNENCSVVFCSGRMSVVKNGECMLTGYRSSELNNIYFLSIRIVSILADSGNVSLVSASLDDLALLHERFCHVNKNTIVKMAKSKVVNGLTNIVYDNVGFCDACSDGKLIDVSHRSSVKSVHVKPGQSIHIDIAGYTSEQSIHGNRYYLICVDECSSFVKVEFLKSLDQSCNLDDELNIKSEDEDVAVKEDDYSDAIENLSKRGRPLGSTNKKYENENDFIIDYNPKNSLQQIDISEMKFSNRTEMVAASNEENIEPYEEEILFIFGNQIKNINI</sequence>
<keyword evidence="7" id="KW-0255">Endonuclease</keyword>
<evidence type="ECO:0000256" key="3">
    <source>
        <dbReference type="ARBA" id="ARBA00022670"/>
    </source>
</evidence>
<dbReference type="EMBL" id="NJHN03000062">
    <property type="protein sequence ID" value="KAH9418942.1"/>
    <property type="molecule type" value="Genomic_DNA"/>
</dbReference>
<keyword evidence="13" id="KW-0239">DNA-directed DNA polymerase</keyword>
<dbReference type="PANTHER" id="PTHR42648:SF11">
    <property type="entry name" value="TRANSPOSON TY4-P GAG-POL POLYPROTEIN"/>
    <property type="match status" value="1"/>
</dbReference>
<keyword evidence="3" id="KW-0645">Protease</keyword>
<reference evidence="18 19" key="2">
    <citation type="journal article" date="2022" name="Mol. Biol. Evol.">
        <title>Comparative Genomics Reveals Insights into the Divergent Evolution of Astigmatic Mites and Household Pest Adaptations.</title>
        <authorList>
            <person name="Xiong Q."/>
            <person name="Wan A.T."/>
            <person name="Liu X."/>
            <person name="Fung C.S."/>
            <person name="Xiao X."/>
            <person name="Malainual N."/>
            <person name="Hou J."/>
            <person name="Wang L."/>
            <person name="Wang M."/>
            <person name="Yang K.Y."/>
            <person name="Cui Y."/>
            <person name="Leung E.L."/>
            <person name="Nong W."/>
            <person name="Shin S.K."/>
            <person name="Au S.W."/>
            <person name="Jeong K.Y."/>
            <person name="Chew F.T."/>
            <person name="Hui J.H."/>
            <person name="Leung T.F."/>
            <person name="Tungtrongchitr A."/>
            <person name="Zhong N."/>
            <person name="Liu Z."/>
            <person name="Tsui S.K."/>
        </authorList>
    </citation>
    <scope>NUCLEOTIDE SEQUENCE [LARGE SCALE GENOMIC DNA]</scope>
    <source>
        <strain evidence="18">Derp</strain>
    </source>
</reference>
<evidence type="ECO:0000256" key="12">
    <source>
        <dbReference type="ARBA" id="ARBA00022918"/>
    </source>
</evidence>
<keyword evidence="8" id="KW-0378">Hydrolase</keyword>
<dbReference type="InterPro" id="IPR036397">
    <property type="entry name" value="RNaseH_sf"/>
</dbReference>
<keyword evidence="14" id="KW-0917">Virion maturation</keyword>
<accession>A0ABQ8J8L3</accession>
<organism evidence="18 19">
    <name type="scientific">Dermatophagoides pteronyssinus</name>
    <name type="common">European house dust mite</name>
    <dbReference type="NCBI Taxonomy" id="6956"/>
    <lineage>
        <taxon>Eukaryota</taxon>
        <taxon>Metazoa</taxon>
        <taxon>Ecdysozoa</taxon>
        <taxon>Arthropoda</taxon>
        <taxon>Chelicerata</taxon>
        <taxon>Arachnida</taxon>
        <taxon>Acari</taxon>
        <taxon>Acariformes</taxon>
        <taxon>Sarcoptiformes</taxon>
        <taxon>Astigmata</taxon>
        <taxon>Psoroptidia</taxon>
        <taxon>Analgoidea</taxon>
        <taxon>Pyroglyphidae</taxon>
        <taxon>Dermatophagoidinae</taxon>
        <taxon>Dermatophagoides</taxon>
    </lineage>
</organism>
<evidence type="ECO:0000256" key="5">
    <source>
        <dbReference type="ARBA" id="ARBA00022723"/>
    </source>
</evidence>
<dbReference type="InterPro" id="IPR025724">
    <property type="entry name" value="GAG-pre-integrase_dom"/>
</dbReference>
<feature type="domain" description="Retrovirus-related Pol polyprotein from transposon TNT 1-94-like beta-barrel" evidence="17">
    <location>
        <begin position="146"/>
        <end position="223"/>
    </location>
</feature>
<evidence type="ECO:0000256" key="6">
    <source>
        <dbReference type="ARBA" id="ARBA00022741"/>
    </source>
</evidence>
<proteinExistence type="predicted"/>
<dbReference type="Pfam" id="PF22936">
    <property type="entry name" value="Pol_BBD"/>
    <property type="match status" value="1"/>
</dbReference>
<comment type="caution">
    <text evidence="18">The sequence shown here is derived from an EMBL/GenBank/DDBJ whole genome shotgun (WGS) entry which is preliminary data.</text>
</comment>
<evidence type="ECO:0000256" key="2">
    <source>
        <dbReference type="ARBA" id="ARBA00022612"/>
    </source>
</evidence>
<feature type="domain" description="GAG-pre-integrase" evidence="16">
    <location>
        <begin position="273"/>
        <end position="330"/>
    </location>
</feature>
<keyword evidence="10" id="KW-0460">Magnesium</keyword>
<dbReference type="Proteomes" id="UP000887458">
    <property type="component" value="Unassembled WGS sequence"/>
</dbReference>
<keyword evidence="13" id="KW-0808">Transferase</keyword>
<keyword evidence="15" id="KW-0233">DNA recombination</keyword>
<evidence type="ECO:0000256" key="11">
    <source>
        <dbReference type="ARBA" id="ARBA00022908"/>
    </source>
</evidence>
<evidence type="ECO:0000256" key="10">
    <source>
        <dbReference type="ARBA" id="ARBA00022842"/>
    </source>
</evidence>
<evidence type="ECO:0000259" key="16">
    <source>
        <dbReference type="Pfam" id="PF13976"/>
    </source>
</evidence>
<evidence type="ECO:0000313" key="18">
    <source>
        <dbReference type="EMBL" id="KAH9418942.1"/>
    </source>
</evidence>
<keyword evidence="4" id="KW-0540">Nuclease</keyword>
<protein>
    <submittedName>
        <fullName evidence="18">Uncharacterized protein</fullName>
    </submittedName>
</protein>
<comment type="function">
    <text evidence="1">The aspartyl protease (PR) mediates the proteolytic cleavages of the Gag and Gag-Pol polyproteins after assembly of the VLP.</text>
</comment>
<keyword evidence="2" id="KW-1188">Viral release from host cell</keyword>
<evidence type="ECO:0000256" key="14">
    <source>
        <dbReference type="ARBA" id="ARBA00023113"/>
    </source>
</evidence>
<evidence type="ECO:0000256" key="1">
    <source>
        <dbReference type="ARBA" id="ARBA00002180"/>
    </source>
</evidence>
<evidence type="ECO:0000313" key="19">
    <source>
        <dbReference type="Proteomes" id="UP000887458"/>
    </source>
</evidence>
<gene>
    <name evidence="18" type="ORF">DERP_004270</name>
</gene>
<evidence type="ECO:0000256" key="9">
    <source>
        <dbReference type="ARBA" id="ARBA00022840"/>
    </source>
</evidence>
<dbReference type="InterPro" id="IPR039537">
    <property type="entry name" value="Retrotran_Ty1/copia-like"/>
</dbReference>
<keyword evidence="9" id="KW-0067">ATP-binding</keyword>
<dbReference type="Pfam" id="PF13976">
    <property type="entry name" value="gag_pre-integrs"/>
    <property type="match status" value="1"/>
</dbReference>
<keyword evidence="13" id="KW-0548">Nucleotidyltransferase</keyword>